<evidence type="ECO:0000256" key="6">
    <source>
        <dbReference type="PIRSR" id="PIRSR607702-1"/>
    </source>
</evidence>
<evidence type="ECO:0000313" key="11">
    <source>
        <dbReference type="Proteomes" id="UP000092460"/>
    </source>
</evidence>
<protein>
    <recommendedName>
        <fullName evidence="9">C2H2-type domain-containing protein</fullName>
    </recommendedName>
</protein>
<organism evidence="10 11">
    <name type="scientific">Glossina palpalis gambiensis</name>
    <dbReference type="NCBI Taxonomy" id="67801"/>
    <lineage>
        <taxon>Eukaryota</taxon>
        <taxon>Metazoa</taxon>
        <taxon>Ecdysozoa</taxon>
        <taxon>Arthropoda</taxon>
        <taxon>Hexapoda</taxon>
        <taxon>Insecta</taxon>
        <taxon>Pterygota</taxon>
        <taxon>Neoptera</taxon>
        <taxon>Endopterygota</taxon>
        <taxon>Diptera</taxon>
        <taxon>Brachycera</taxon>
        <taxon>Muscomorpha</taxon>
        <taxon>Hippoboscoidea</taxon>
        <taxon>Glossinidae</taxon>
        <taxon>Glossina</taxon>
    </lineage>
</organism>
<dbReference type="STRING" id="67801.A0A1B0BQC3"/>
<dbReference type="AlphaFoldDB" id="A0A1B0BQC3"/>
<dbReference type="VEuPathDB" id="VectorBase:GPPI037290"/>
<evidence type="ECO:0000256" key="7">
    <source>
        <dbReference type="PIRSR" id="PIRSR607702-2"/>
    </source>
</evidence>
<sequence>MESMLNNKVVFIRCFLCRKRNSNDRIHKSVDAALCPASKKSIKTVLMHLARCGKFELHITCGEWVCRQCYTLIADYDTCLINMTRKQRNLTNLVEKAAISVDSEFEEECLEELAAMEEFNDDRFFDDVNVSDNEIAETMYEVMGSRRAKKLKSQDALLPIPGETKSTTPSPSSSSMQRSITPVEILQCNLCAMRFQNKIRLQKHVNSAHKKFSCDLCSFSHRNEDYIMLHMNLHEGKNENQCRYCSKEFTTKISTIRHMEVHLDTKKYQCDKCGLCFSQTTVLYNHKLQHEAEEKPLRCEICNQIFKTKRTFRHHRITHRVDRPRYSCDYCGKTFTEKYTLKVHKRSTHSETESVQQQSTTTTTTTTAQHQKQCYQLQKHEQHQSDTNENIEYSQATPVLSQTLANEAKLSCIICDLPFLSKELLNKHMEKEHDVILKSLTVANFSQNESRKPCHICGQMFSAHHNLEYHLEHVHDAVPNVDIDEGSFKYVLIKVSDKENSDDSATYKTIVRGYKDCQGHSDIYERVKASCKVMGLKAEILGGGRIERDSLVKRIKVYGQSQGFGKADHRATKKILLAKYPDYTIEIVD</sequence>
<dbReference type="PANTHER" id="PTHR24409">
    <property type="entry name" value="ZINC FINGER PROTEIN 142"/>
    <property type="match status" value="1"/>
</dbReference>
<name>A0A1B0BQC3_9MUSC</name>
<feature type="binding site" evidence="7">
    <location>
        <position position="489"/>
    </location>
    <ligand>
        <name>substrate</name>
    </ligand>
</feature>
<dbReference type="PANTHER" id="PTHR24409:SF417">
    <property type="entry name" value="SERENDIPITY LOCUS PROTEIN BETA-RELATED"/>
    <property type="match status" value="1"/>
</dbReference>
<dbReference type="SUPFAM" id="SSF57667">
    <property type="entry name" value="beta-beta-alpha zinc fingers"/>
    <property type="match status" value="3"/>
</dbReference>
<feature type="domain" description="C2H2-type" evidence="9">
    <location>
        <begin position="268"/>
        <end position="295"/>
    </location>
</feature>
<evidence type="ECO:0000256" key="3">
    <source>
        <dbReference type="ARBA" id="ARBA00022737"/>
    </source>
</evidence>
<feature type="domain" description="C2H2-type" evidence="9">
    <location>
        <begin position="326"/>
        <end position="354"/>
    </location>
</feature>
<keyword evidence="3" id="KW-0677">Repeat</keyword>
<dbReference type="GO" id="GO:0005634">
    <property type="term" value="C:nucleus"/>
    <property type="evidence" value="ECO:0007669"/>
    <property type="project" value="TreeGrafter"/>
</dbReference>
<dbReference type="Pfam" id="PF00096">
    <property type="entry name" value="zf-C2H2"/>
    <property type="match status" value="2"/>
</dbReference>
<dbReference type="Gene3D" id="3.50.20.20">
    <property type="entry name" value="Janus/Ocnus"/>
    <property type="match status" value="1"/>
</dbReference>
<dbReference type="SMART" id="SM00355">
    <property type="entry name" value="ZnF_C2H2"/>
    <property type="match status" value="8"/>
</dbReference>
<dbReference type="EnsemblMetazoa" id="GPPI037290-RA">
    <property type="protein sequence ID" value="GPPI037290-PA"/>
    <property type="gene ID" value="GPPI037290"/>
</dbReference>
<comment type="similarity">
    <text evidence="1">Belongs to the janus family.</text>
</comment>
<evidence type="ECO:0000256" key="2">
    <source>
        <dbReference type="ARBA" id="ARBA00022723"/>
    </source>
</evidence>
<dbReference type="PROSITE" id="PS00028">
    <property type="entry name" value="ZINC_FINGER_C2H2_1"/>
    <property type="match status" value="7"/>
</dbReference>
<dbReference type="InterPro" id="IPR013087">
    <property type="entry name" value="Znf_C2H2_type"/>
</dbReference>
<keyword evidence="4 8" id="KW-0863">Zinc-finger</keyword>
<dbReference type="InterPro" id="IPR038596">
    <property type="entry name" value="Janus_sf"/>
</dbReference>
<evidence type="ECO:0000259" key="9">
    <source>
        <dbReference type="PROSITE" id="PS50157"/>
    </source>
</evidence>
<reference evidence="11" key="1">
    <citation type="submission" date="2015-01" db="EMBL/GenBank/DDBJ databases">
        <authorList>
            <person name="Aksoy S."/>
            <person name="Warren W."/>
            <person name="Wilson R.K."/>
        </authorList>
    </citation>
    <scope>NUCLEOTIDE SEQUENCE [LARGE SCALE GENOMIC DNA]</scope>
    <source>
        <strain evidence="11">IAEA</strain>
    </source>
</reference>
<keyword evidence="2" id="KW-0479">Metal-binding</keyword>
<evidence type="ECO:0000256" key="4">
    <source>
        <dbReference type="ARBA" id="ARBA00022771"/>
    </source>
</evidence>
<keyword evidence="11" id="KW-1185">Reference proteome</keyword>
<feature type="domain" description="C2H2-type" evidence="9">
    <location>
        <begin position="212"/>
        <end position="239"/>
    </location>
</feature>
<evidence type="ECO:0000256" key="5">
    <source>
        <dbReference type="ARBA" id="ARBA00022833"/>
    </source>
</evidence>
<dbReference type="PROSITE" id="PS50157">
    <property type="entry name" value="ZINC_FINGER_C2H2_2"/>
    <property type="match status" value="6"/>
</dbReference>
<dbReference type="GO" id="GO:0000977">
    <property type="term" value="F:RNA polymerase II transcription regulatory region sequence-specific DNA binding"/>
    <property type="evidence" value="ECO:0007669"/>
    <property type="project" value="TreeGrafter"/>
</dbReference>
<evidence type="ECO:0000256" key="8">
    <source>
        <dbReference type="PROSITE-ProRule" id="PRU00042"/>
    </source>
</evidence>
<evidence type="ECO:0000313" key="10">
    <source>
        <dbReference type="EnsemblMetazoa" id="GPPI037290-PA"/>
    </source>
</evidence>
<dbReference type="InterPro" id="IPR036236">
    <property type="entry name" value="Znf_C2H2_sf"/>
</dbReference>
<accession>A0A1B0BQC3</accession>
<dbReference type="SUPFAM" id="SSF143724">
    <property type="entry name" value="PHP14-like"/>
    <property type="match status" value="1"/>
</dbReference>
<dbReference type="Gene3D" id="3.30.160.60">
    <property type="entry name" value="Classic Zinc Finger"/>
    <property type="match status" value="4"/>
</dbReference>
<keyword evidence="5" id="KW-0862">Zinc</keyword>
<feature type="domain" description="C2H2-type" evidence="9">
    <location>
        <begin position="297"/>
        <end position="324"/>
    </location>
</feature>
<proteinExistence type="inferred from homology"/>
<dbReference type="Pfam" id="PF05005">
    <property type="entry name" value="Ocnus"/>
    <property type="match status" value="1"/>
</dbReference>
<dbReference type="EMBL" id="JXJN01018556">
    <property type="status" value="NOT_ANNOTATED_CDS"/>
    <property type="molecule type" value="Genomic_DNA"/>
</dbReference>
<evidence type="ECO:0000256" key="1">
    <source>
        <dbReference type="ARBA" id="ARBA00010971"/>
    </source>
</evidence>
<feature type="active site" description="Proton acceptor" evidence="6">
    <location>
        <position position="520"/>
    </location>
</feature>
<feature type="domain" description="C2H2-type" evidence="9">
    <location>
        <begin position="240"/>
        <end position="267"/>
    </location>
</feature>
<dbReference type="InterPro" id="IPR007702">
    <property type="entry name" value="Janus"/>
</dbReference>
<dbReference type="Proteomes" id="UP000092460">
    <property type="component" value="Unassembled WGS sequence"/>
</dbReference>
<reference evidence="10" key="2">
    <citation type="submission" date="2020-05" db="UniProtKB">
        <authorList>
            <consortium name="EnsemblMetazoa"/>
        </authorList>
    </citation>
    <scope>IDENTIFICATION</scope>
    <source>
        <strain evidence="10">IAEA</strain>
    </source>
</reference>
<feature type="domain" description="C2H2-type" evidence="9">
    <location>
        <begin position="452"/>
        <end position="475"/>
    </location>
</feature>
<dbReference type="GO" id="GO:0000981">
    <property type="term" value="F:DNA-binding transcription factor activity, RNA polymerase II-specific"/>
    <property type="evidence" value="ECO:0007669"/>
    <property type="project" value="TreeGrafter"/>
</dbReference>
<dbReference type="GO" id="GO:0008270">
    <property type="term" value="F:zinc ion binding"/>
    <property type="evidence" value="ECO:0007669"/>
    <property type="project" value="UniProtKB-KW"/>
</dbReference>